<dbReference type="PANTHER" id="PTHR40375">
    <property type="entry name" value="SPORULATION-SPECIFIC PROTEIN 22"/>
    <property type="match status" value="1"/>
</dbReference>
<reference evidence="1 2" key="1">
    <citation type="submission" date="2018-05" db="EMBL/GenBank/DDBJ databases">
        <title>Whole genome sequencing for identification of molecular markers to develop diagnostic detection tools for the regulated plant pathogen Lachnellula willkommii.</title>
        <authorList>
            <person name="Giroux E."/>
            <person name="Bilodeau G."/>
        </authorList>
    </citation>
    <scope>NUCLEOTIDE SEQUENCE [LARGE SCALE GENOMIC DNA]</scope>
    <source>
        <strain evidence="1 2">CBS 625.97</strain>
    </source>
</reference>
<evidence type="ECO:0000313" key="2">
    <source>
        <dbReference type="Proteomes" id="UP000481288"/>
    </source>
</evidence>
<protein>
    <recommendedName>
        <fullName evidence="3">Protein ZIP4 homolog</fullName>
    </recommendedName>
</protein>
<evidence type="ECO:0008006" key="3">
    <source>
        <dbReference type="Google" id="ProtNLM"/>
    </source>
</evidence>
<evidence type="ECO:0000313" key="1">
    <source>
        <dbReference type="EMBL" id="TVY56646.1"/>
    </source>
</evidence>
<keyword evidence="2" id="KW-1185">Reference proteome</keyword>
<proteinExistence type="predicted"/>
<dbReference type="Proteomes" id="UP000481288">
    <property type="component" value="Unassembled WGS sequence"/>
</dbReference>
<sequence length="423" mass="47431">MAQNEPMTRFLMYKIALRSGDHELAADSLHIISSSSKEDPTLLYACCLDAREVGNKPTMLAALQLVLEKYDYGAPKTIHLPSLLRITIGLTESLLEESKKVEVSIKADAIIEKLCKLFEGDWDTTDPQIAVTSIRKTPSGGQGADVLWSIPELNWYSKNSYNLALKHISTWPLRYSLRMLTCCVAFIDHYPKDINEQIAEDLSLRKMFCVFSAGTALVVLARGEDNREHSMQDYLNLRKHVSSFDDLLQDKLETLEEGPAQDLLQKLSVLLAFDFEAACQLKAWVDLPSVVGKAEIFLVSTLKNIINQAWCLESMDGAMLARYMRCLFQVAISDNVEIAEQLLDQVQQHAHEAQDTDQPYPTEELDWIASKSFNHAVDLYCGGQDIACKNWASKALNIAHYCADGGALERLLQTKYAGLKFDA</sequence>
<name>A0A7D8YQG8_9HELO</name>
<comment type="caution">
    <text evidence="1">The sequence shown here is derived from an EMBL/GenBank/DDBJ whole genome shotgun (WGS) entry which is preliminary data.</text>
</comment>
<dbReference type="GO" id="GO:0090173">
    <property type="term" value="P:regulation of synaptonemal complex assembly"/>
    <property type="evidence" value="ECO:0007669"/>
    <property type="project" value="InterPro"/>
</dbReference>
<gene>
    <name evidence="1" type="ORF">LCER1_G001242</name>
</gene>
<dbReference type="InterPro" id="IPR039057">
    <property type="entry name" value="Spo22/ZIP4"/>
</dbReference>
<organism evidence="1 2">
    <name type="scientific">Lachnellula cervina</name>
    <dbReference type="NCBI Taxonomy" id="1316786"/>
    <lineage>
        <taxon>Eukaryota</taxon>
        <taxon>Fungi</taxon>
        <taxon>Dikarya</taxon>
        <taxon>Ascomycota</taxon>
        <taxon>Pezizomycotina</taxon>
        <taxon>Leotiomycetes</taxon>
        <taxon>Helotiales</taxon>
        <taxon>Lachnaceae</taxon>
        <taxon>Lachnellula</taxon>
    </lineage>
</organism>
<accession>A0A7D8YQG8</accession>
<dbReference type="PANTHER" id="PTHR40375:SF2">
    <property type="entry name" value="SPORULATION-SPECIFIC PROTEIN 22"/>
    <property type="match status" value="1"/>
</dbReference>
<dbReference type="OrthoDB" id="65716at2759"/>
<dbReference type="AlphaFoldDB" id="A0A7D8YQG8"/>
<dbReference type="EMBL" id="QGMG01000145">
    <property type="protein sequence ID" value="TVY56646.1"/>
    <property type="molecule type" value="Genomic_DNA"/>
</dbReference>